<feature type="non-terminal residue" evidence="8">
    <location>
        <position position="1"/>
    </location>
</feature>
<dbReference type="PROSITE" id="PS51133">
    <property type="entry name" value="ZF_TFIIS_2"/>
    <property type="match status" value="1"/>
</dbReference>
<protein>
    <submittedName>
        <fullName evidence="8">DNA-directed RNA polymerase III C11 subunit, putative</fullName>
    </submittedName>
</protein>
<evidence type="ECO:0000256" key="6">
    <source>
        <dbReference type="SAM" id="SignalP"/>
    </source>
</evidence>
<keyword evidence="8" id="KW-0240">DNA-directed RNA polymerase</keyword>
<dbReference type="PANTHER" id="PTHR11239">
    <property type="entry name" value="DNA-DIRECTED RNA POLYMERASE"/>
    <property type="match status" value="1"/>
</dbReference>
<feature type="signal peptide" evidence="6">
    <location>
        <begin position="1"/>
        <end position="21"/>
    </location>
</feature>
<dbReference type="VEuPathDB" id="TriTrypDB:BSAL_65355"/>
<feature type="chain" id="PRO_5006621568" evidence="6">
    <location>
        <begin position="22"/>
        <end position="122"/>
    </location>
</feature>
<accession>A0A0S4IUU6</accession>
<dbReference type="GO" id="GO:0003899">
    <property type="term" value="F:DNA-directed RNA polymerase activity"/>
    <property type="evidence" value="ECO:0007669"/>
    <property type="project" value="InterPro"/>
</dbReference>
<dbReference type="GO" id="GO:0005666">
    <property type="term" value="C:RNA polymerase III complex"/>
    <property type="evidence" value="ECO:0007669"/>
    <property type="project" value="TreeGrafter"/>
</dbReference>
<feature type="binding site" evidence="4">
    <location>
        <position position="12"/>
    </location>
    <ligand>
        <name>Zn(2+)</name>
        <dbReference type="ChEBI" id="CHEBI:29105"/>
        <label>1</label>
    </ligand>
</feature>
<feature type="binding site" evidence="4">
    <location>
        <position position="115"/>
    </location>
    <ligand>
        <name>Zn(2+)</name>
        <dbReference type="ChEBI" id="CHEBI:29105"/>
        <label>2</label>
    </ligand>
</feature>
<gene>
    <name evidence="8" type="ORF">BSAL_65355</name>
</gene>
<keyword evidence="6" id="KW-0732">Signal</keyword>
<dbReference type="Pfam" id="PF01096">
    <property type="entry name" value="Zn_ribbon_TFIIS"/>
    <property type="match status" value="1"/>
</dbReference>
<keyword evidence="9" id="KW-1185">Reference proteome</keyword>
<keyword evidence="1 4" id="KW-0479">Metal-binding</keyword>
<feature type="binding site" evidence="4">
    <location>
        <position position="9"/>
    </location>
    <ligand>
        <name>Zn(2+)</name>
        <dbReference type="ChEBI" id="CHEBI:29105"/>
        <label>1</label>
    </ligand>
</feature>
<feature type="binding site" evidence="4">
    <location>
        <position position="87"/>
    </location>
    <ligand>
        <name>Zn(2+)</name>
        <dbReference type="ChEBI" id="CHEBI:29105"/>
        <label>2</label>
    </ligand>
</feature>
<feature type="domain" description="TFIIS-type" evidence="7">
    <location>
        <begin position="76"/>
        <end position="120"/>
    </location>
</feature>
<evidence type="ECO:0000259" key="7">
    <source>
        <dbReference type="PROSITE" id="PS51133"/>
    </source>
</evidence>
<dbReference type="Gene3D" id="2.20.25.10">
    <property type="match status" value="1"/>
</dbReference>
<dbReference type="PANTHER" id="PTHR11239:SF12">
    <property type="entry name" value="DNA-DIRECTED RNA POLYMERASE III SUBUNIT RPC10"/>
    <property type="match status" value="1"/>
</dbReference>
<dbReference type="PIRSF" id="PIRSF005586">
    <property type="entry name" value="RNApol_RpoM"/>
    <property type="match status" value="1"/>
</dbReference>
<feature type="binding site" evidence="4">
    <location>
        <position position="31"/>
    </location>
    <ligand>
        <name>Zn(2+)</name>
        <dbReference type="ChEBI" id="CHEBI:29105"/>
        <label>1</label>
    </ligand>
</feature>
<dbReference type="AlphaFoldDB" id="A0A0S4IUU6"/>
<dbReference type="Proteomes" id="UP000051952">
    <property type="component" value="Unassembled WGS sequence"/>
</dbReference>
<evidence type="ECO:0000256" key="3">
    <source>
        <dbReference type="ARBA" id="ARBA00022833"/>
    </source>
</evidence>
<evidence type="ECO:0000256" key="5">
    <source>
        <dbReference type="PIRSR" id="PIRSR005586-2"/>
    </source>
</evidence>
<dbReference type="OMA" id="TISFECI"/>
<keyword evidence="3 4" id="KW-0862">Zinc</keyword>
<evidence type="ECO:0000256" key="2">
    <source>
        <dbReference type="ARBA" id="ARBA00022771"/>
    </source>
</evidence>
<organism evidence="8 9">
    <name type="scientific">Bodo saltans</name>
    <name type="common">Flagellated protozoan</name>
    <dbReference type="NCBI Taxonomy" id="75058"/>
    <lineage>
        <taxon>Eukaryota</taxon>
        <taxon>Discoba</taxon>
        <taxon>Euglenozoa</taxon>
        <taxon>Kinetoplastea</taxon>
        <taxon>Metakinetoplastina</taxon>
        <taxon>Eubodonida</taxon>
        <taxon>Bodonidae</taxon>
        <taxon>Bodo</taxon>
    </lineage>
</organism>
<dbReference type="GO" id="GO:0006386">
    <property type="term" value="P:termination of RNA polymerase III transcription"/>
    <property type="evidence" value="ECO:0007669"/>
    <property type="project" value="TreeGrafter"/>
</dbReference>
<dbReference type="InterPro" id="IPR012164">
    <property type="entry name" value="Rpa12/Rpb9/Rpc10/TFS"/>
</dbReference>
<evidence type="ECO:0000256" key="1">
    <source>
        <dbReference type="ARBA" id="ARBA00022723"/>
    </source>
</evidence>
<dbReference type="EMBL" id="CYKH01000397">
    <property type="protein sequence ID" value="CUF74252.1"/>
    <property type="molecule type" value="Genomic_DNA"/>
</dbReference>
<feature type="binding site" evidence="4">
    <location>
        <position position="28"/>
    </location>
    <ligand>
        <name>Zn(2+)</name>
        <dbReference type="ChEBI" id="CHEBI:29105"/>
        <label>1</label>
    </ligand>
</feature>
<feature type="zinc finger region" description="C4-type" evidence="5">
    <location>
        <begin position="9"/>
        <end position="31"/>
    </location>
</feature>
<feature type="binding site" evidence="4">
    <location>
        <position position="80"/>
    </location>
    <ligand>
        <name>Zn(2+)</name>
        <dbReference type="ChEBI" id="CHEBI:29105"/>
        <label>2</label>
    </ligand>
</feature>
<reference evidence="9" key="1">
    <citation type="submission" date="2015-09" db="EMBL/GenBank/DDBJ databases">
        <authorList>
            <consortium name="Pathogen Informatics"/>
        </authorList>
    </citation>
    <scope>NUCLEOTIDE SEQUENCE [LARGE SCALE GENOMIC DNA]</scope>
    <source>
        <strain evidence="9">Lake Konstanz</strain>
    </source>
</reference>
<sequence length="122" mass="13476">TQQWLMYFCPFCGTLLQLGRAELFQFFCSTCTYVVPVTSALTRSYDFSHENKKPDGDDAFLAASSSVAGAEGSQVTSIRCGSDGGECDGEKAQFIQIQMRSADEPPTTFFKCTTCGYQWRSD</sequence>
<evidence type="ECO:0000313" key="9">
    <source>
        <dbReference type="Proteomes" id="UP000051952"/>
    </source>
</evidence>
<dbReference type="GO" id="GO:0003676">
    <property type="term" value="F:nucleic acid binding"/>
    <property type="evidence" value="ECO:0007669"/>
    <property type="project" value="InterPro"/>
</dbReference>
<dbReference type="OrthoDB" id="282152at2759"/>
<dbReference type="SUPFAM" id="SSF57783">
    <property type="entry name" value="Zinc beta-ribbon"/>
    <property type="match status" value="1"/>
</dbReference>
<dbReference type="SMART" id="SM00440">
    <property type="entry name" value="ZnF_C2C2"/>
    <property type="match status" value="1"/>
</dbReference>
<name>A0A0S4IUU6_BODSA</name>
<evidence type="ECO:0000313" key="8">
    <source>
        <dbReference type="EMBL" id="CUF74252.1"/>
    </source>
</evidence>
<evidence type="ECO:0000256" key="4">
    <source>
        <dbReference type="PIRSR" id="PIRSR005586-1"/>
    </source>
</evidence>
<feature type="binding site" evidence="4">
    <location>
        <position position="112"/>
    </location>
    <ligand>
        <name>Zn(2+)</name>
        <dbReference type="ChEBI" id="CHEBI:29105"/>
        <label>2</label>
    </ligand>
</feature>
<proteinExistence type="predicted"/>
<keyword evidence="2 5" id="KW-0863">Zinc-finger</keyword>
<dbReference type="InterPro" id="IPR001222">
    <property type="entry name" value="Znf_TFIIS"/>
</dbReference>
<keyword evidence="8" id="KW-0804">Transcription</keyword>
<dbReference type="GO" id="GO:0008270">
    <property type="term" value="F:zinc ion binding"/>
    <property type="evidence" value="ECO:0007669"/>
    <property type="project" value="UniProtKB-KW"/>
</dbReference>